<dbReference type="Gene3D" id="3.30.300.30">
    <property type="match status" value="1"/>
</dbReference>
<sequence length="510" mass="54051">MRERLMLDLLGAGRPDNPAIGAPDRPALTYRDLSALVDKTVAALNGFGIGRGDRVAIVLPNGPEMAAAFVSIAAGAVAAPLNPAYRAEEMEFYLTDLRAKAIVLDEAGHEAAEGIAAKLGIPVLRLSVDAVAPAGAFSLSGEARGTAARPGLSAENEEALVLHTSGTTSRPKIVPLTLGNLKASARHIRTSLELTPEDRCLNIMPLFHIHGLIAAVLSSLSAGASVICTPGFNGLKVYHWMDDAAPSWYTAVPTMHQAILARAPRNKDSVARAKLRFIRSSSSSLPPQVMTQLEETFDCPVIEAYGMTEAAHQMTCNLLPPGARKAGSVGPSAGPEVAILSDDGEILPTGAIGEVCIRGPNVTAGYENNEAATAEAFAHGWFHTGDQGRLDEDGFLFLTGRLKEIINRGGEKISPREVDEVLMDHPAVQQVVCFAMPHDKLGEDVAAAVVLRDGMQANERELRDFAAEHLADFKVPRRLVFLDEIPKGATGKLQRIGLAEKLGLGKEGGA</sequence>
<keyword evidence="2" id="KW-0436">Ligase</keyword>
<evidence type="ECO:0000313" key="7">
    <source>
        <dbReference type="EMBL" id="TFF20766.1"/>
    </source>
</evidence>
<accession>A0A4Y8RTC4</accession>
<organism evidence="8 9">
    <name type="scientific">Jiella endophytica</name>
    <dbReference type="NCBI Taxonomy" id="2558362"/>
    <lineage>
        <taxon>Bacteria</taxon>
        <taxon>Pseudomonadati</taxon>
        <taxon>Pseudomonadota</taxon>
        <taxon>Alphaproteobacteria</taxon>
        <taxon>Hyphomicrobiales</taxon>
        <taxon>Aurantimonadaceae</taxon>
        <taxon>Jiella</taxon>
    </lineage>
</organism>
<dbReference type="InterPro" id="IPR000873">
    <property type="entry name" value="AMP-dep_synth/lig_dom"/>
</dbReference>
<dbReference type="OrthoDB" id="9803968at2"/>
<keyword evidence="9" id="KW-1185">Reference proteome</keyword>
<dbReference type="GO" id="GO:0005524">
    <property type="term" value="F:ATP binding"/>
    <property type="evidence" value="ECO:0007669"/>
    <property type="project" value="UniProtKB-KW"/>
</dbReference>
<evidence type="ECO:0000313" key="9">
    <source>
        <dbReference type="Proteomes" id="UP000298179"/>
    </source>
</evidence>
<comment type="similarity">
    <text evidence="1">Belongs to the ATP-dependent AMP-binding enzyme family.</text>
</comment>
<dbReference type="Gene3D" id="3.40.50.12780">
    <property type="entry name" value="N-terminal domain of ligase-like"/>
    <property type="match status" value="1"/>
</dbReference>
<keyword evidence="3" id="KW-0547">Nucleotide-binding</keyword>
<dbReference type="InterPro" id="IPR020845">
    <property type="entry name" value="AMP-binding_CS"/>
</dbReference>
<dbReference type="PROSITE" id="PS00455">
    <property type="entry name" value="AMP_BINDING"/>
    <property type="match status" value="1"/>
</dbReference>
<name>A0A4Y8RTC4_9HYPH</name>
<evidence type="ECO:0000256" key="1">
    <source>
        <dbReference type="ARBA" id="ARBA00006432"/>
    </source>
</evidence>
<dbReference type="PANTHER" id="PTHR43201:SF5">
    <property type="entry name" value="MEDIUM-CHAIN ACYL-COA LIGASE ACSF2, MITOCHONDRIAL"/>
    <property type="match status" value="1"/>
</dbReference>
<comment type="caution">
    <text evidence="8">The sequence shown here is derived from an EMBL/GenBank/DDBJ whole genome shotgun (WGS) entry which is preliminary data.</text>
</comment>
<keyword evidence="4" id="KW-0067">ATP-binding</keyword>
<dbReference type="GO" id="GO:0006631">
    <property type="term" value="P:fatty acid metabolic process"/>
    <property type="evidence" value="ECO:0007669"/>
    <property type="project" value="TreeGrafter"/>
</dbReference>
<dbReference type="Proteomes" id="UP000298179">
    <property type="component" value="Unassembled WGS sequence"/>
</dbReference>
<dbReference type="InterPro" id="IPR042099">
    <property type="entry name" value="ANL_N_sf"/>
</dbReference>
<feature type="domain" description="AMP-dependent synthetase/ligase" evidence="5">
    <location>
        <begin position="13"/>
        <end position="366"/>
    </location>
</feature>
<proteinExistence type="inferred from homology"/>
<gene>
    <name evidence="8" type="ORF">E3C22_00870</name>
    <name evidence="7" type="ORF">E3C22_17910</name>
</gene>
<dbReference type="AlphaFoldDB" id="A0A4Y8RTC4"/>
<evidence type="ECO:0000313" key="8">
    <source>
        <dbReference type="EMBL" id="TFF27067.1"/>
    </source>
</evidence>
<dbReference type="InterPro" id="IPR045851">
    <property type="entry name" value="AMP-bd_C_sf"/>
</dbReference>
<feature type="domain" description="AMP-binding enzyme C-terminal" evidence="6">
    <location>
        <begin position="417"/>
        <end position="492"/>
    </location>
</feature>
<dbReference type="EMBL" id="SOZD01000005">
    <property type="protein sequence ID" value="TFF20766.1"/>
    <property type="molecule type" value="Genomic_DNA"/>
</dbReference>
<dbReference type="InterPro" id="IPR025110">
    <property type="entry name" value="AMP-bd_C"/>
</dbReference>
<evidence type="ECO:0000256" key="3">
    <source>
        <dbReference type="ARBA" id="ARBA00022741"/>
    </source>
</evidence>
<dbReference type="GO" id="GO:0031956">
    <property type="term" value="F:medium-chain fatty acid-CoA ligase activity"/>
    <property type="evidence" value="ECO:0007669"/>
    <property type="project" value="TreeGrafter"/>
</dbReference>
<dbReference type="PANTHER" id="PTHR43201">
    <property type="entry name" value="ACYL-COA SYNTHETASE"/>
    <property type="match status" value="1"/>
</dbReference>
<evidence type="ECO:0000256" key="2">
    <source>
        <dbReference type="ARBA" id="ARBA00022598"/>
    </source>
</evidence>
<dbReference type="Pfam" id="PF13193">
    <property type="entry name" value="AMP-binding_C"/>
    <property type="match status" value="1"/>
</dbReference>
<dbReference type="InterPro" id="IPR045310">
    <property type="entry name" value="Pcs60-like"/>
</dbReference>
<protein>
    <submittedName>
        <fullName evidence="8">AMP-dependent synthetase</fullName>
    </submittedName>
</protein>
<dbReference type="SUPFAM" id="SSF56801">
    <property type="entry name" value="Acetyl-CoA synthetase-like"/>
    <property type="match status" value="1"/>
</dbReference>
<dbReference type="Pfam" id="PF00501">
    <property type="entry name" value="AMP-binding"/>
    <property type="match status" value="1"/>
</dbReference>
<dbReference type="CDD" id="cd05926">
    <property type="entry name" value="FACL_fum10p_like"/>
    <property type="match status" value="1"/>
</dbReference>
<dbReference type="EMBL" id="SOZD01000001">
    <property type="protein sequence ID" value="TFF27067.1"/>
    <property type="molecule type" value="Genomic_DNA"/>
</dbReference>
<evidence type="ECO:0000259" key="5">
    <source>
        <dbReference type="Pfam" id="PF00501"/>
    </source>
</evidence>
<evidence type="ECO:0000259" key="6">
    <source>
        <dbReference type="Pfam" id="PF13193"/>
    </source>
</evidence>
<reference evidence="8 9" key="1">
    <citation type="submission" date="2019-03" db="EMBL/GenBank/DDBJ databases">
        <title>Jiella endophytica sp. nov., a novel endophytic bacterium isolated from root of Ficus microcarpa Linn. f.</title>
        <authorList>
            <person name="Tuo L."/>
        </authorList>
    </citation>
    <scope>NUCLEOTIDE SEQUENCE [LARGE SCALE GENOMIC DNA]</scope>
    <source>
        <strain evidence="8 9">CBS5Q-3</strain>
    </source>
</reference>
<evidence type="ECO:0000256" key="4">
    <source>
        <dbReference type="ARBA" id="ARBA00022840"/>
    </source>
</evidence>